<reference evidence="2 3" key="1">
    <citation type="journal article" date="2024" name="Nat. Commun.">
        <title>Phylogenomics reveals the evolutionary origins of lichenization in chlorophyte algae.</title>
        <authorList>
            <person name="Puginier C."/>
            <person name="Libourel C."/>
            <person name="Otte J."/>
            <person name="Skaloud P."/>
            <person name="Haon M."/>
            <person name="Grisel S."/>
            <person name="Petersen M."/>
            <person name="Berrin J.G."/>
            <person name="Delaux P.M."/>
            <person name="Dal Grande F."/>
            <person name="Keller J."/>
        </authorList>
    </citation>
    <scope>NUCLEOTIDE SEQUENCE [LARGE SCALE GENOMIC DNA]</scope>
    <source>
        <strain evidence="2 3">SAG 2043</strain>
    </source>
</reference>
<dbReference type="Gene3D" id="3.60.21.10">
    <property type="match status" value="1"/>
</dbReference>
<dbReference type="GO" id="GO:0016787">
    <property type="term" value="F:hydrolase activity"/>
    <property type="evidence" value="ECO:0007669"/>
    <property type="project" value="InterPro"/>
</dbReference>
<gene>
    <name evidence="2" type="ORF">WJX72_005956</name>
</gene>
<feature type="domain" description="Calcineurin-like phosphoesterase" evidence="1">
    <location>
        <begin position="60"/>
        <end position="295"/>
    </location>
</feature>
<evidence type="ECO:0000259" key="1">
    <source>
        <dbReference type="Pfam" id="PF00149"/>
    </source>
</evidence>
<sequence>MQTDLANARSSQPLLLLATRAVGVGRNHGSTVPARVASRRRGKPAARLTTTAALQDEHVRIFAVSDIHTDYDINMQWVQRLSAAQHRQDTLILAGDVSDDLRLLRQTLVSLAAAFRHVFFVPGNHDLWVRGSDTGRNGGALDSLQKLRLVLDLCRELGVHSSPQRLGAVWVVPLLSWHHQSFDREPDIPGVPRVSAWSIVDYSACRWPDSVPGASQPGSRELAGWFDGQNGGEADPALRGDCDVVSFSHFLPSQELLPEKRFLFYPNLAKAVGSDPLGQRVAALKPDIHIFGHTHFSWDATLQGTRHIQAPLCGPSERQRRLRSILTFEPEQHQHARSSLGRHHNKASMAVPGIDALRADWLPLLVYQSGQEAPGRDWQALKHGYMCPPLHAHWSSYYEAHQRDPANTELAPWIAPIYRRRRARAQAQAVPADVVDLP</sequence>
<accession>A0AAW1R6V7</accession>
<dbReference type="PANTHER" id="PTHR36492">
    <property type="match status" value="1"/>
</dbReference>
<dbReference type="Proteomes" id="UP001489004">
    <property type="component" value="Unassembled WGS sequence"/>
</dbReference>
<dbReference type="SUPFAM" id="SSF56300">
    <property type="entry name" value="Metallo-dependent phosphatases"/>
    <property type="match status" value="1"/>
</dbReference>
<evidence type="ECO:0000313" key="3">
    <source>
        <dbReference type="Proteomes" id="UP001489004"/>
    </source>
</evidence>
<proteinExistence type="predicted"/>
<dbReference type="EMBL" id="JALJOR010000001">
    <property type="protein sequence ID" value="KAK9829451.1"/>
    <property type="molecule type" value="Genomic_DNA"/>
</dbReference>
<dbReference type="AlphaFoldDB" id="A0AAW1R6V7"/>
<dbReference type="InterPro" id="IPR052963">
    <property type="entry name" value="Pantetheine_PDE"/>
</dbReference>
<name>A0AAW1R6V7_9CHLO</name>
<dbReference type="InterPro" id="IPR004843">
    <property type="entry name" value="Calcineurin-like_PHP"/>
</dbReference>
<evidence type="ECO:0000313" key="2">
    <source>
        <dbReference type="EMBL" id="KAK9829451.1"/>
    </source>
</evidence>
<organism evidence="2 3">
    <name type="scientific">[Myrmecia] bisecta</name>
    <dbReference type="NCBI Taxonomy" id="41462"/>
    <lineage>
        <taxon>Eukaryota</taxon>
        <taxon>Viridiplantae</taxon>
        <taxon>Chlorophyta</taxon>
        <taxon>core chlorophytes</taxon>
        <taxon>Trebouxiophyceae</taxon>
        <taxon>Trebouxiales</taxon>
        <taxon>Trebouxiaceae</taxon>
        <taxon>Myrmecia</taxon>
    </lineage>
</organism>
<protein>
    <recommendedName>
        <fullName evidence="1">Calcineurin-like phosphoesterase domain-containing protein</fullName>
    </recommendedName>
</protein>
<comment type="caution">
    <text evidence="2">The sequence shown here is derived from an EMBL/GenBank/DDBJ whole genome shotgun (WGS) entry which is preliminary data.</text>
</comment>
<dbReference type="InterPro" id="IPR029052">
    <property type="entry name" value="Metallo-depent_PP-like"/>
</dbReference>
<dbReference type="Pfam" id="PF00149">
    <property type="entry name" value="Metallophos"/>
    <property type="match status" value="1"/>
</dbReference>
<keyword evidence="3" id="KW-1185">Reference proteome</keyword>
<dbReference type="PANTHER" id="PTHR36492:SF2">
    <property type="entry name" value="[ACYL-CARRIER-PROTEIN] PHOSPHODIESTERASE PPTH"/>
    <property type="match status" value="1"/>
</dbReference>